<proteinExistence type="predicted"/>
<name>A0A382N9W2_9ZZZZ</name>
<evidence type="ECO:0008006" key="2">
    <source>
        <dbReference type="Google" id="ProtNLM"/>
    </source>
</evidence>
<dbReference type="AlphaFoldDB" id="A0A382N9W2"/>
<sequence>MGMPITDVKKYDINRRIYLPKWVEEDLGLVPGECYVTFIQSGNNILIKKVSITVD</sequence>
<protein>
    <recommendedName>
        <fullName evidence="2">SpoVT-AbrB domain-containing protein</fullName>
    </recommendedName>
</protein>
<gene>
    <name evidence="1" type="ORF">METZ01_LOCUS309871</name>
</gene>
<dbReference type="EMBL" id="UINC01098476">
    <property type="protein sequence ID" value="SVC57017.1"/>
    <property type="molecule type" value="Genomic_DNA"/>
</dbReference>
<evidence type="ECO:0000313" key="1">
    <source>
        <dbReference type="EMBL" id="SVC57017.1"/>
    </source>
</evidence>
<accession>A0A382N9W2</accession>
<organism evidence="1">
    <name type="scientific">marine metagenome</name>
    <dbReference type="NCBI Taxonomy" id="408172"/>
    <lineage>
        <taxon>unclassified sequences</taxon>
        <taxon>metagenomes</taxon>
        <taxon>ecological metagenomes</taxon>
    </lineage>
</organism>
<reference evidence="1" key="1">
    <citation type="submission" date="2018-05" db="EMBL/GenBank/DDBJ databases">
        <authorList>
            <person name="Lanie J.A."/>
            <person name="Ng W.-L."/>
            <person name="Kazmierczak K.M."/>
            <person name="Andrzejewski T.M."/>
            <person name="Davidsen T.M."/>
            <person name="Wayne K.J."/>
            <person name="Tettelin H."/>
            <person name="Glass J.I."/>
            <person name="Rusch D."/>
            <person name="Podicherti R."/>
            <person name="Tsui H.-C.T."/>
            <person name="Winkler M.E."/>
        </authorList>
    </citation>
    <scope>NUCLEOTIDE SEQUENCE</scope>
</reference>